<dbReference type="InterPro" id="IPR050951">
    <property type="entry name" value="Retrovirus_Pol_polyprotein"/>
</dbReference>
<dbReference type="Gramene" id="GBG71460">
    <property type="protein sequence ID" value="GBG71460"/>
    <property type="gene ID" value="CBR_g8878"/>
</dbReference>
<keyword evidence="1" id="KW-0511">Multifunctional enzyme</keyword>
<evidence type="ECO:0000259" key="3">
    <source>
        <dbReference type="Pfam" id="PF17919"/>
    </source>
</evidence>
<dbReference type="PANTHER" id="PTHR37984">
    <property type="entry name" value="PROTEIN CBG26694"/>
    <property type="match status" value="1"/>
</dbReference>
<evidence type="ECO:0000313" key="5">
    <source>
        <dbReference type="Proteomes" id="UP000265515"/>
    </source>
</evidence>
<organism evidence="4 5">
    <name type="scientific">Chara braunii</name>
    <name type="common">Braun's stonewort</name>
    <dbReference type="NCBI Taxonomy" id="69332"/>
    <lineage>
        <taxon>Eukaryota</taxon>
        <taxon>Viridiplantae</taxon>
        <taxon>Streptophyta</taxon>
        <taxon>Charophyceae</taxon>
        <taxon>Charales</taxon>
        <taxon>Characeae</taxon>
        <taxon>Chara</taxon>
    </lineage>
</organism>
<reference evidence="4 5" key="1">
    <citation type="journal article" date="2018" name="Cell">
        <title>The Chara Genome: Secondary Complexity and Implications for Plant Terrestrialization.</title>
        <authorList>
            <person name="Nishiyama T."/>
            <person name="Sakayama H."/>
            <person name="Vries J.D."/>
            <person name="Buschmann H."/>
            <person name="Saint-Marcoux D."/>
            <person name="Ullrich K.K."/>
            <person name="Haas F.B."/>
            <person name="Vanderstraeten L."/>
            <person name="Becker D."/>
            <person name="Lang D."/>
            <person name="Vosolsobe S."/>
            <person name="Rombauts S."/>
            <person name="Wilhelmsson P.K.I."/>
            <person name="Janitza P."/>
            <person name="Kern R."/>
            <person name="Heyl A."/>
            <person name="Rumpler F."/>
            <person name="Villalobos L.I.A.C."/>
            <person name="Clay J.M."/>
            <person name="Skokan R."/>
            <person name="Toyoda A."/>
            <person name="Suzuki Y."/>
            <person name="Kagoshima H."/>
            <person name="Schijlen E."/>
            <person name="Tajeshwar N."/>
            <person name="Catarino B."/>
            <person name="Hetherington A.J."/>
            <person name="Saltykova A."/>
            <person name="Bonnot C."/>
            <person name="Breuninger H."/>
            <person name="Symeonidi A."/>
            <person name="Radhakrishnan G.V."/>
            <person name="Van Nieuwerburgh F."/>
            <person name="Deforce D."/>
            <person name="Chang C."/>
            <person name="Karol K.G."/>
            <person name="Hedrich R."/>
            <person name="Ulvskov P."/>
            <person name="Glockner G."/>
            <person name="Delwiche C.F."/>
            <person name="Petrasek J."/>
            <person name="Van de Peer Y."/>
            <person name="Friml J."/>
            <person name="Beilby M."/>
            <person name="Dolan L."/>
            <person name="Kohara Y."/>
            <person name="Sugano S."/>
            <person name="Fujiyama A."/>
            <person name="Delaux P.-M."/>
            <person name="Quint M."/>
            <person name="TheiBen G."/>
            <person name="Hagemann M."/>
            <person name="Harholt J."/>
            <person name="Dunand C."/>
            <person name="Zachgo S."/>
            <person name="Langdale J."/>
            <person name="Maumus F."/>
            <person name="Straeten D.V.D."/>
            <person name="Gould S.B."/>
            <person name="Rensing S.A."/>
        </authorList>
    </citation>
    <scope>NUCLEOTIDE SEQUENCE [LARGE SCALE GENOMIC DNA]</scope>
    <source>
        <strain evidence="4 5">S276</strain>
    </source>
</reference>
<dbReference type="SUPFAM" id="SSF56672">
    <property type="entry name" value="DNA/RNA polymerases"/>
    <property type="match status" value="1"/>
</dbReference>
<dbReference type="PANTHER" id="PTHR37984:SF5">
    <property type="entry name" value="PROTEIN NYNRIN-LIKE"/>
    <property type="match status" value="1"/>
</dbReference>
<dbReference type="GO" id="GO:0003824">
    <property type="term" value="F:catalytic activity"/>
    <property type="evidence" value="ECO:0007669"/>
    <property type="project" value="UniProtKB-KW"/>
</dbReference>
<feature type="compositionally biased region" description="Basic and acidic residues" evidence="2">
    <location>
        <begin position="349"/>
        <end position="358"/>
    </location>
</feature>
<proteinExistence type="predicted"/>
<evidence type="ECO:0000256" key="2">
    <source>
        <dbReference type="SAM" id="MobiDB-lite"/>
    </source>
</evidence>
<dbReference type="InterPro" id="IPR043502">
    <property type="entry name" value="DNA/RNA_pol_sf"/>
</dbReference>
<dbReference type="Gene3D" id="3.30.70.270">
    <property type="match status" value="1"/>
</dbReference>
<sequence length="368" mass="42042">MKGFTAIAQPLTNLLRKDQPLSWDVECERAFVTLKETLATTPILIMSDPMKPFILITDWQPEAISVILAQKGNEGREHVIEYASRTIPDERRNDSASQGECYAVVWGIQHFHPYLYGHRFLLITDHEPVFALKRLTNYTGMIGWWAVRLQEYDFDIIHRKTERHGSADGLTRLHRLTKVAKVEIELIWTQDSEHRAESESVELLVIQAWRSEVEGDLLGFIFGTVDPGHWQTIARELLVPFVQLLDDLLIDIISHCDENPAPHVLSRSLTPYLQWSACLEEREGGGSYPSRVEYLNPRGIIDVLFFQLRTTLEEEAVAEEAEVEDESEEGTSEEERSYSEYSEGSCSSRAKEGRDSGREAVVGAFQRH</sequence>
<dbReference type="InterPro" id="IPR041577">
    <property type="entry name" value="RT_RNaseH_2"/>
</dbReference>
<feature type="compositionally biased region" description="Low complexity" evidence="2">
    <location>
        <begin position="339"/>
        <end position="348"/>
    </location>
</feature>
<dbReference type="OrthoDB" id="3863715at2759"/>
<accession>A0A388KN28</accession>
<dbReference type="CDD" id="cd09274">
    <property type="entry name" value="RNase_HI_RT_Ty3"/>
    <property type="match status" value="1"/>
</dbReference>
<dbReference type="Proteomes" id="UP000265515">
    <property type="component" value="Unassembled WGS sequence"/>
</dbReference>
<feature type="domain" description="Reverse transcriptase/retrotransposon-derived protein RNase H-like" evidence="3">
    <location>
        <begin position="23"/>
        <end position="121"/>
    </location>
</feature>
<protein>
    <recommendedName>
        <fullName evidence="3">Reverse transcriptase/retrotransposon-derived protein RNase H-like domain-containing protein</fullName>
    </recommendedName>
</protein>
<evidence type="ECO:0000313" key="4">
    <source>
        <dbReference type="EMBL" id="GBG71460.1"/>
    </source>
</evidence>
<dbReference type="Pfam" id="PF17919">
    <property type="entry name" value="RT_RNaseH_2"/>
    <property type="match status" value="1"/>
</dbReference>
<feature type="compositionally biased region" description="Acidic residues" evidence="2">
    <location>
        <begin position="316"/>
        <end position="332"/>
    </location>
</feature>
<name>A0A388KN28_CHABU</name>
<keyword evidence="5" id="KW-1185">Reference proteome</keyword>
<gene>
    <name evidence="4" type="ORF">CBR_g8878</name>
</gene>
<evidence type="ECO:0000256" key="1">
    <source>
        <dbReference type="ARBA" id="ARBA00023268"/>
    </source>
</evidence>
<comment type="caution">
    <text evidence="4">The sequence shown here is derived from an EMBL/GenBank/DDBJ whole genome shotgun (WGS) entry which is preliminary data.</text>
</comment>
<dbReference type="AlphaFoldDB" id="A0A388KN28"/>
<feature type="region of interest" description="Disordered" evidence="2">
    <location>
        <begin position="316"/>
        <end position="368"/>
    </location>
</feature>
<dbReference type="EMBL" id="BFEA01000147">
    <property type="protein sequence ID" value="GBG71460.1"/>
    <property type="molecule type" value="Genomic_DNA"/>
</dbReference>
<dbReference type="InterPro" id="IPR043128">
    <property type="entry name" value="Rev_trsase/Diguanyl_cyclase"/>
</dbReference>